<proteinExistence type="predicted"/>
<dbReference type="GeneID" id="20236372"/>
<reference evidence="1 2" key="1">
    <citation type="journal article" date="2013" name="Nature">
        <title>Insights into bilaterian evolution from three spiralian genomes.</title>
        <authorList>
            <person name="Simakov O."/>
            <person name="Marletaz F."/>
            <person name="Cho S.J."/>
            <person name="Edsinger-Gonzales E."/>
            <person name="Havlak P."/>
            <person name="Hellsten U."/>
            <person name="Kuo D.H."/>
            <person name="Larsson T."/>
            <person name="Lv J."/>
            <person name="Arendt D."/>
            <person name="Savage R."/>
            <person name="Osoegawa K."/>
            <person name="de Jong P."/>
            <person name="Grimwood J."/>
            <person name="Chapman J.A."/>
            <person name="Shapiro H."/>
            <person name="Aerts A."/>
            <person name="Otillar R.P."/>
            <person name="Terry A.Y."/>
            <person name="Boore J.L."/>
            <person name="Grigoriev I.V."/>
            <person name="Lindberg D.R."/>
            <person name="Seaver E.C."/>
            <person name="Weisblat D.A."/>
            <person name="Putnam N.H."/>
            <person name="Rokhsar D.S."/>
        </authorList>
    </citation>
    <scope>NUCLEOTIDE SEQUENCE [LARGE SCALE GENOMIC DNA]</scope>
</reference>
<keyword evidence="2" id="KW-1185">Reference proteome</keyword>
<dbReference type="EMBL" id="KB202953">
    <property type="protein sequence ID" value="ESO87209.1"/>
    <property type="molecule type" value="Genomic_DNA"/>
</dbReference>
<accession>V4BEC7</accession>
<gene>
    <name evidence="1" type="ORF">LOTGIDRAFT_154712</name>
</gene>
<dbReference type="CTD" id="20236372"/>
<dbReference type="RefSeq" id="XP_009062156.1">
    <property type="nucleotide sequence ID" value="XM_009063908.1"/>
</dbReference>
<dbReference type="KEGG" id="lgi:LOTGIDRAFT_154712"/>
<dbReference type="AlphaFoldDB" id="V4BEC7"/>
<evidence type="ECO:0000313" key="2">
    <source>
        <dbReference type="Proteomes" id="UP000030746"/>
    </source>
</evidence>
<organism evidence="1 2">
    <name type="scientific">Lottia gigantea</name>
    <name type="common">Giant owl limpet</name>
    <dbReference type="NCBI Taxonomy" id="225164"/>
    <lineage>
        <taxon>Eukaryota</taxon>
        <taxon>Metazoa</taxon>
        <taxon>Spiralia</taxon>
        <taxon>Lophotrochozoa</taxon>
        <taxon>Mollusca</taxon>
        <taxon>Gastropoda</taxon>
        <taxon>Patellogastropoda</taxon>
        <taxon>Lottioidea</taxon>
        <taxon>Lottiidae</taxon>
        <taxon>Lottia</taxon>
    </lineage>
</organism>
<protein>
    <submittedName>
        <fullName evidence="1">Uncharacterized protein</fullName>
    </submittedName>
</protein>
<dbReference type="HOGENOM" id="CLU_1620916_0_0_1"/>
<name>V4BEC7_LOTGI</name>
<sequence>MEDMATGTKSEEKICDRSNASAEKSLRIDQNGFFAMAFCLRKQEVFLVSRIAYSNDGPATQVDVILNNDILGSFRTHTGSNFGHLWNEFHLTGAIGMPFILEPGGYNFTLSVEVGGAVEIDFIEFAFSLSSNKEEVLCTDQALPPRVIENNNDGQQFTDEQTPQ</sequence>
<dbReference type="Proteomes" id="UP000030746">
    <property type="component" value="Unassembled WGS sequence"/>
</dbReference>
<evidence type="ECO:0000313" key="1">
    <source>
        <dbReference type="EMBL" id="ESO87209.1"/>
    </source>
</evidence>